<proteinExistence type="predicted"/>
<keyword evidence="2" id="KW-1185">Reference proteome</keyword>
<accession>A0A934W7U5</accession>
<dbReference type="Proteomes" id="UP000622890">
    <property type="component" value="Unassembled WGS sequence"/>
</dbReference>
<dbReference type="AlphaFoldDB" id="A0A934W7U5"/>
<dbReference type="RefSeq" id="WP_200596463.1">
    <property type="nucleotide sequence ID" value="NZ_JAEPBG010000015.1"/>
</dbReference>
<evidence type="ECO:0000313" key="2">
    <source>
        <dbReference type="Proteomes" id="UP000622890"/>
    </source>
</evidence>
<organism evidence="1 2">
    <name type="scientific">Noviherbaspirillum pedocola</name>
    <dbReference type="NCBI Taxonomy" id="2801341"/>
    <lineage>
        <taxon>Bacteria</taxon>
        <taxon>Pseudomonadati</taxon>
        <taxon>Pseudomonadota</taxon>
        <taxon>Betaproteobacteria</taxon>
        <taxon>Burkholderiales</taxon>
        <taxon>Oxalobacteraceae</taxon>
        <taxon>Noviherbaspirillum</taxon>
    </lineage>
</organism>
<protein>
    <submittedName>
        <fullName evidence="1">Uncharacterized protein</fullName>
    </submittedName>
</protein>
<evidence type="ECO:0000313" key="1">
    <source>
        <dbReference type="EMBL" id="MBK4737847.1"/>
    </source>
</evidence>
<name>A0A934W7U5_9BURK</name>
<sequence>MQINRRGVSVADLQAFCAGAVHVGMFIDQLVPFVLIRIEGFYEWSDLPSSVSLLEPGQWQLGDWRGMPTSLALALVDADTGIVLGKRTVMYSDHVSKVFHDALNTQLEHRFDKELIEAVQARVYRKYRNSAEMVRAAQVMHRATRCAD</sequence>
<dbReference type="EMBL" id="JAEPBG010000015">
    <property type="protein sequence ID" value="MBK4737847.1"/>
    <property type="molecule type" value="Genomic_DNA"/>
</dbReference>
<reference evidence="1" key="1">
    <citation type="submission" date="2021-01" db="EMBL/GenBank/DDBJ databases">
        <title>Genome sequence of strain Noviherbaspirillum sp. DKR-6.</title>
        <authorList>
            <person name="Chaudhary D.K."/>
        </authorList>
    </citation>
    <scope>NUCLEOTIDE SEQUENCE</scope>
    <source>
        <strain evidence="1">DKR-6</strain>
    </source>
</reference>
<gene>
    <name evidence="1" type="ORF">JJB74_24770</name>
</gene>
<comment type="caution">
    <text evidence="1">The sequence shown here is derived from an EMBL/GenBank/DDBJ whole genome shotgun (WGS) entry which is preliminary data.</text>
</comment>